<dbReference type="SUPFAM" id="SSF109604">
    <property type="entry name" value="HD-domain/PDEase-like"/>
    <property type="match status" value="1"/>
</dbReference>
<comment type="caution">
    <text evidence="1">Lacks conserved residue(s) required for the propagation of feature annotation.</text>
</comment>
<dbReference type="PANTHER" id="PTHR45228:SF8">
    <property type="entry name" value="TWO-COMPONENT RESPONSE REGULATOR-RELATED"/>
    <property type="match status" value="1"/>
</dbReference>
<dbReference type="InterPro" id="IPR037522">
    <property type="entry name" value="HD_GYP_dom"/>
</dbReference>
<evidence type="ECO:0000256" key="1">
    <source>
        <dbReference type="PROSITE-ProRule" id="PRU00169"/>
    </source>
</evidence>
<dbReference type="SUPFAM" id="SSF52172">
    <property type="entry name" value="CheY-like"/>
    <property type="match status" value="1"/>
</dbReference>
<keyword evidence="7" id="KW-1185">Reference proteome</keyword>
<dbReference type="InterPro" id="IPR001789">
    <property type="entry name" value="Sig_transdc_resp-reg_receiver"/>
</dbReference>
<dbReference type="InterPro" id="IPR003607">
    <property type="entry name" value="HD/PDEase_dom"/>
</dbReference>
<dbReference type="PANTHER" id="PTHR45228">
    <property type="entry name" value="CYCLIC DI-GMP PHOSPHODIESTERASE TM_0186-RELATED"/>
    <property type="match status" value="1"/>
</dbReference>
<protein>
    <submittedName>
        <fullName evidence="6">Response regulator</fullName>
    </submittedName>
</protein>
<evidence type="ECO:0000259" key="4">
    <source>
        <dbReference type="PROSITE" id="PS50110"/>
    </source>
</evidence>
<dbReference type="Gene3D" id="1.10.3210.10">
    <property type="entry name" value="Hypothetical protein af1432"/>
    <property type="match status" value="1"/>
</dbReference>
<evidence type="ECO:0000313" key="6">
    <source>
        <dbReference type="EMBL" id="RCV86269.1"/>
    </source>
</evidence>
<evidence type="ECO:0000256" key="3">
    <source>
        <dbReference type="SAM" id="MobiDB-lite"/>
    </source>
</evidence>
<gene>
    <name evidence="6" type="ORF">DU505_21225</name>
</gene>
<evidence type="ECO:0000313" key="7">
    <source>
        <dbReference type="Proteomes" id="UP000252405"/>
    </source>
</evidence>
<comment type="caution">
    <text evidence="6">The sequence shown here is derived from an EMBL/GenBank/DDBJ whole genome shotgun (WGS) entry which is preliminary data.</text>
</comment>
<name>A0A368TNI4_9GAMM</name>
<dbReference type="GO" id="GO:0008081">
    <property type="term" value="F:phosphoric diester hydrolase activity"/>
    <property type="evidence" value="ECO:0007669"/>
    <property type="project" value="UniProtKB-ARBA"/>
</dbReference>
<feature type="compositionally biased region" description="Basic and acidic residues" evidence="3">
    <location>
        <begin position="1"/>
        <end position="11"/>
    </location>
</feature>
<sequence>MSPTDSHRDDIAQAEIPVSTQEAERESQPLRATLLLVDSDGDTLALLTETLQPEGCRLLTANGGEAALTLMDAEEIDLVMANARMPDMGGIDLLNRIQQGWPHCLRILLDSQSDMNAIVRAINEGHIYSFIGIPWRAEELCLTLRQALAHQQAERERKRLEALTREQNRELSELNATLEKRFEARSQELEQLAAMLDAANAELERSHVAAIQVFSSLINQRLPQRLQTNAQVYALVQAFSEVHELDGELQRDLQMAASLYNLGRLSWNDHLLTTPSQRLFGEEQKAYQHYPETGESLLMSLDPLQGTARLVRHHHERWNGSGYPDQLEQDAIPYGARLLGLAVDFVELQRGMILPSELPRQQALELLRKFSGRVYDPELCAAFIQLCLEQAPDLAVTTASAIAPDSLSHQPDRPLAKGLS</sequence>
<organism evidence="6 7">
    <name type="scientific">Billgrantia montanilacus</name>
    <dbReference type="NCBI Taxonomy" id="2282305"/>
    <lineage>
        <taxon>Bacteria</taxon>
        <taxon>Pseudomonadati</taxon>
        <taxon>Pseudomonadota</taxon>
        <taxon>Gammaproteobacteria</taxon>
        <taxon>Oceanospirillales</taxon>
        <taxon>Halomonadaceae</taxon>
        <taxon>Billgrantia</taxon>
    </lineage>
</organism>
<dbReference type="InterPro" id="IPR011006">
    <property type="entry name" value="CheY-like_superfamily"/>
</dbReference>
<reference evidence="6 7" key="1">
    <citation type="submission" date="2018-07" db="EMBL/GenBank/DDBJ databases">
        <title>Halomonas montanilacus sp. nov., isolated from Lake Pengyan on Tibetan Plateau.</title>
        <authorList>
            <person name="Lu H."/>
            <person name="Xing P."/>
            <person name="Wu Q."/>
        </authorList>
    </citation>
    <scope>NUCLEOTIDE SEQUENCE [LARGE SCALE GENOMIC DNA]</scope>
    <source>
        <strain evidence="6 7">PYC7W</strain>
    </source>
</reference>
<accession>A0A368TNI4</accession>
<dbReference type="Pfam" id="PF13487">
    <property type="entry name" value="HD_5"/>
    <property type="match status" value="1"/>
</dbReference>
<dbReference type="InterPro" id="IPR052020">
    <property type="entry name" value="Cyclic_di-GMP/3'3'-cGAMP_PDE"/>
</dbReference>
<evidence type="ECO:0000259" key="5">
    <source>
        <dbReference type="PROSITE" id="PS51832"/>
    </source>
</evidence>
<dbReference type="Gene3D" id="3.40.50.2300">
    <property type="match status" value="1"/>
</dbReference>
<feature type="coiled-coil region" evidence="2">
    <location>
        <begin position="146"/>
        <end position="209"/>
    </location>
</feature>
<dbReference type="SMART" id="SM00448">
    <property type="entry name" value="REC"/>
    <property type="match status" value="1"/>
</dbReference>
<dbReference type="OrthoDB" id="9816273at2"/>
<feature type="region of interest" description="Disordered" evidence="3">
    <location>
        <begin position="1"/>
        <end position="27"/>
    </location>
</feature>
<dbReference type="CDD" id="cd00077">
    <property type="entry name" value="HDc"/>
    <property type="match status" value="1"/>
</dbReference>
<dbReference type="PROSITE" id="PS50110">
    <property type="entry name" value="RESPONSE_REGULATORY"/>
    <property type="match status" value="1"/>
</dbReference>
<dbReference type="AlphaFoldDB" id="A0A368TNI4"/>
<dbReference type="Pfam" id="PF00072">
    <property type="entry name" value="Response_reg"/>
    <property type="match status" value="1"/>
</dbReference>
<keyword evidence="2" id="KW-0175">Coiled coil</keyword>
<dbReference type="Proteomes" id="UP000252405">
    <property type="component" value="Unassembled WGS sequence"/>
</dbReference>
<feature type="domain" description="HD-GYP" evidence="5">
    <location>
        <begin position="203"/>
        <end position="399"/>
    </location>
</feature>
<dbReference type="EMBL" id="QPII01000027">
    <property type="protein sequence ID" value="RCV86269.1"/>
    <property type="molecule type" value="Genomic_DNA"/>
</dbReference>
<dbReference type="GO" id="GO:0000160">
    <property type="term" value="P:phosphorelay signal transduction system"/>
    <property type="evidence" value="ECO:0007669"/>
    <property type="project" value="InterPro"/>
</dbReference>
<feature type="domain" description="Response regulatory" evidence="4">
    <location>
        <begin position="33"/>
        <end position="148"/>
    </location>
</feature>
<dbReference type="PROSITE" id="PS51832">
    <property type="entry name" value="HD_GYP"/>
    <property type="match status" value="1"/>
</dbReference>
<proteinExistence type="predicted"/>
<evidence type="ECO:0000256" key="2">
    <source>
        <dbReference type="SAM" id="Coils"/>
    </source>
</evidence>